<keyword evidence="1" id="KW-0812">Transmembrane</keyword>
<dbReference type="AlphaFoldDB" id="A0A402BDN1"/>
<sequence length="133" mass="15453">MLNYQAGIIIYCILFYASVVLVVIWAYRRRKRRRQTEMHTHLMGVYPPQRSQRKTPQVIYQEYEDLHQVALDHSSEAALLYMQSGPIPDALNGRIVLGAPIYPAAFEPPVAPLHAQVMRREKIVRILQVLSRR</sequence>
<comment type="caution">
    <text evidence="2">The sequence shown here is derived from an EMBL/GenBank/DDBJ whole genome shotgun (WGS) entry which is preliminary data.</text>
</comment>
<dbReference type="EMBL" id="BIFT01000002">
    <property type="protein sequence ID" value="GCE29402.1"/>
    <property type="molecule type" value="Genomic_DNA"/>
</dbReference>
<evidence type="ECO:0000313" key="3">
    <source>
        <dbReference type="Proteomes" id="UP000287171"/>
    </source>
</evidence>
<accession>A0A402BDN1</accession>
<keyword evidence="3" id="KW-1185">Reference proteome</keyword>
<reference evidence="3" key="1">
    <citation type="submission" date="2018-12" db="EMBL/GenBank/DDBJ databases">
        <title>Tengunoibacter tsumagoiensis gen. nov., sp. nov., Dictyobacter kobayashii sp. nov., D. alpinus sp. nov., and D. joshuensis sp. nov. and description of Dictyobacteraceae fam. nov. within the order Ktedonobacterales isolated from Tengu-no-mugimeshi.</title>
        <authorList>
            <person name="Wang C.M."/>
            <person name="Zheng Y."/>
            <person name="Sakai Y."/>
            <person name="Toyoda A."/>
            <person name="Minakuchi Y."/>
            <person name="Abe K."/>
            <person name="Yokota A."/>
            <person name="Yabe S."/>
        </authorList>
    </citation>
    <scope>NUCLEOTIDE SEQUENCE [LARGE SCALE GENOMIC DNA]</scope>
    <source>
        <strain evidence="3">Uno16</strain>
    </source>
</reference>
<name>A0A402BDN1_9CHLR</name>
<dbReference type="Proteomes" id="UP000287171">
    <property type="component" value="Unassembled WGS sequence"/>
</dbReference>
<keyword evidence="1" id="KW-1133">Transmembrane helix</keyword>
<gene>
    <name evidence="2" type="ORF">KDA_48860</name>
</gene>
<organism evidence="2 3">
    <name type="scientific">Dictyobacter alpinus</name>
    <dbReference type="NCBI Taxonomy" id="2014873"/>
    <lineage>
        <taxon>Bacteria</taxon>
        <taxon>Bacillati</taxon>
        <taxon>Chloroflexota</taxon>
        <taxon>Ktedonobacteria</taxon>
        <taxon>Ktedonobacterales</taxon>
        <taxon>Dictyobacteraceae</taxon>
        <taxon>Dictyobacter</taxon>
    </lineage>
</organism>
<proteinExistence type="predicted"/>
<dbReference type="RefSeq" id="WP_126629673.1">
    <property type="nucleotide sequence ID" value="NZ_BIFT01000002.1"/>
</dbReference>
<evidence type="ECO:0000313" key="2">
    <source>
        <dbReference type="EMBL" id="GCE29402.1"/>
    </source>
</evidence>
<feature type="transmembrane region" description="Helical" evidence="1">
    <location>
        <begin position="6"/>
        <end position="27"/>
    </location>
</feature>
<keyword evidence="1" id="KW-0472">Membrane</keyword>
<evidence type="ECO:0000256" key="1">
    <source>
        <dbReference type="SAM" id="Phobius"/>
    </source>
</evidence>
<protein>
    <submittedName>
        <fullName evidence="2">Uncharacterized protein</fullName>
    </submittedName>
</protein>